<organism evidence="2 3">
    <name type="scientific">Phytophthora fragariae</name>
    <dbReference type="NCBI Taxonomy" id="53985"/>
    <lineage>
        <taxon>Eukaryota</taxon>
        <taxon>Sar</taxon>
        <taxon>Stramenopiles</taxon>
        <taxon>Oomycota</taxon>
        <taxon>Peronosporomycetes</taxon>
        <taxon>Peronosporales</taxon>
        <taxon>Peronosporaceae</taxon>
        <taxon>Phytophthora</taxon>
    </lineage>
</organism>
<feature type="compositionally biased region" description="Pro residues" evidence="1">
    <location>
        <begin position="216"/>
        <end position="226"/>
    </location>
</feature>
<evidence type="ECO:0000313" key="2">
    <source>
        <dbReference type="EMBL" id="KAE9117727.1"/>
    </source>
</evidence>
<feature type="compositionally biased region" description="Basic and acidic residues" evidence="1">
    <location>
        <begin position="276"/>
        <end position="291"/>
    </location>
</feature>
<accession>A0A6A3STI4</accession>
<reference evidence="2 3" key="1">
    <citation type="submission" date="2018-08" db="EMBL/GenBank/DDBJ databases">
        <title>Genomic investigation of the strawberry pathogen Phytophthora fragariae indicates pathogenicity is determined by transcriptional variation in three key races.</title>
        <authorList>
            <person name="Adams T.M."/>
            <person name="Armitage A.D."/>
            <person name="Sobczyk M.K."/>
            <person name="Bates H.J."/>
            <person name="Dunwell J.M."/>
            <person name="Nellist C.F."/>
            <person name="Harrison R.J."/>
        </authorList>
    </citation>
    <scope>NUCLEOTIDE SEQUENCE [LARGE SCALE GENOMIC DNA]</scope>
    <source>
        <strain evidence="2 3">NOV-5</strain>
    </source>
</reference>
<feature type="compositionally biased region" description="Basic and acidic residues" evidence="1">
    <location>
        <begin position="337"/>
        <end position="347"/>
    </location>
</feature>
<sequence>MTTETRIIVRPAPDALRAVGPIKTHADAPTPSDMEEKLPVPASKKHSGDPEVAKAASASKKPANDMEEAKGTPASKKHAKDACEAKKPASKKPKVAAAKAKAKKTPASPKATRKAKKVTASSKPAPKKPVVKKPATKPAAKQLPKTKGASKEGQKILKLPPKRSAVLLPGPHEDVSSDSSDTDTPNPGYVSGADSPAPRARTSTKDPAASANDAPTSPPGRSPSPLPSLEVDYEESEPDVDQRTARSSGRPSGSLMPSGSSIREAPMSPKTVLAVERARLLEESLSRRDDPPAAVSEPQVITNAGVDEGVPPELLQPENRQHLADRTHQEASQAVGTKRDRETHAPRTQEQLLALRYWTRDEYREHLRQSRMPGPGAPQCDKCPAVLLVDTGFSRQRNETEFEG</sequence>
<gene>
    <name evidence="2" type="ORF">PF006_g18752</name>
</gene>
<feature type="compositionally biased region" description="Basic residues" evidence="1">
    <location>
        <begin position="88"/>
        <end position="104"/>
    </location>
</feature>
<name>A0A6A3STI4_9STRA</name>
<dbReference type="EMBL" id="QXGA01001488">
    <property type="protein sequence ID" value="KAE9117727.1"/>
    <property type="molecule type" value="Genomic_DNA"/>
</dbReference>
<evidence type="ECO:0000313" key="3">
    <source>
        <dbReference type="Proteomes" id="UP000440732"/>
    </source>
</evidence>
<evidence type="ECO:0000256" key="1">
    <source>
        <dbReference type="SAM" id="MobiDB-lite"/>
    </source>
</evidence>
<feature type="compositionally biased region" description="Basic and acidic residues" evidence="1">
    <location>
        <begin position="319"/>
        <end position="329"/>
    </location>
</feature>
<feature type="compositionally biased region" description="Low complexity" evidence="1">
    <location>
        <begin position="136"/>
        <end position="147"/>
    </location>
</feature>
<dbReference type="Proteomes" id="UP000440732">
    <property type="component" value="Unassembled WGS sequence"/>
</dbReference>
<feature type="compositionally biased region" description="Polar residues" evidence="1">
    <location>
        <begin position="245"/>
        <end position="261"/>
    </location>
</feature>
<feature type="compositionally biased region" description="Basic residues" evidence="1">
    <location>
        <begin position="125"/>
        <end position="135"/>
    </location>
</feature>
<proteinExistence type="predicted"/>
<feature type="region of interest" description="Disordered" evidence="1">
    <location>
        <begin position="1"/>
        <end position="349"/>
    </location>
</feature>
<protein>
    <submittedName>
        <fullName evidence="2">Uncharacterized protein</fullName>
    </submittedName>
</protein>
<dbReference type="AlphaFoldDB" id="A0A6A3STI4"/>
<comment type="caution">
    <text evidence="2">The sequence shown here is derived from an EMBL/GenBank/DDBJ whole genome shotgun (WGS) entry which is preliminary data.</text>
</comment>